<dbReference type="EMBL" id="CAJOBC010003587">
    <property type="protein sequence ID" value="CAF3791168.1"/>
    <property type="molecule type" value="Genomic_DNA"/>
</dbReference>
<dbReference type="AlphaFoldDB" id="A0A814I920"/>
<dbReference type="EMBL" id="CAJNOQ010003587">
    <property type="protein sequence ID" value="CAF1019727.1"/>
    <property type="molecule type" value="Genomic_DNA"/>
</dbReference>
<gene>
    <name evidence="2" type="ORF">GPM918_LOCUS14712</name>
    <name evidence="3" type="ORF">SRO942_LOCUS14712</name>
</gene>
<evidence type="ECO:0000256" key="1">
    <source>
        <dbReference type="SAM" id="MobiDB-lite"/>
    </source>
</evidence>
<sequence length="467" mass="53184">MLALTRCKQNEFDTLSGGQLVVEQFIKDHPYIKKLIKRSDNASVLGGHSTAEAEKILHEQVGITLLERNYSEVQHERDICDRLAGAAKMRLKSYVNSGNNVLTVHDIKRGFDYCGGIKNTRVAVAEVDKRLKALEKSHIPEISSIRSVENEKDDMIIRKASNVGKGFKVPFRNLQIQQIMKIIESFNSLQYSKQQHTTSNSQRKDRRCNVFYFCNNNAYTSVFENEDDLLSHIASNQHTTVEQGTKRTSGDIARMQLFEKMQQTNISSRSSTQATITTIFNQPSIPKHMAYLSEQGWALRVKLFDEGGIYGTKVSAEEVVRRMRTERNSHGSKIVTPDQYLTENQVNNQFKQLHSINKKSKTTMQVDIKDSSPDRAKRTFTRTSTRSRKAISNGDIVDENNGHGNIPIRRKAKLPASHSKKHRSILDNFDEDDDMLLSDIKNTFQKMTPLVQKPLIAHTDIRAENND</sequence>
<evidence type="ECO:0000313" key="3">
    <source>
        <dbReference type="EMBL" id="CAF3791168.1"/>
    </source>
</evidence>
<evidence type="ECO:0000313" key="2">
    <source>
        <dbReference type="EMBL" id="CAF1019727.1"/>
    </source>
</evidence>
<dbReference type="PANTHER" id="PTHR33845">
    <property type="entry name" value="C2H2-TYPE DOMAIN-CONTAINING PROTEIN"/>
    <property type="match status" value="1"/>
</dbReference>
<organism evidence="2 4">
    <name type="scientific">Didymodactylos carnosus</name>
    <dbReference type="NCBI Taxonomy" id="1234261"/>
    <lineage>
        <taxon>Eukaryota</taxon>
        <taxon>Metazoa</taxon>
        <taxon>Spiralia</taxon>
        <taxon>Gnathifera</taxon>
        <taxon>Rotifera</taxon>
        <taxon>Eurotatoria</taxon>
        <taxon>Bdelloidea</taxon>
        <taxon>Philodinida</taxon>
        <taxon>Philodinidae</taxon>
        <taxon>Didymodactylos</taxon>
    </lineage>
</organism>
<protein>
    <submittedName>
        <fullName evidence="2">Uncharacterized protein</fullName>
    </submittedName>
</protein>
<proteinExistence type="predicted"/>
<accession>A0A814I920</accession>
<reference evidence="2" key="1">
    <citation type="submission" date="2021-02" db="EMBL/GenBank/DDBJ databases">
        <authorList>
            <person name="Nowell W R."/>
        </authorList>
    </citation>
    <scope>NUCLEOTIDE SEQUENCE</scope>
</reference>
<dbReference type="OrthoDB" id="10045083at2759"/>
<dbReference type="Proteomes" id="UP000663829">
    <property type="component" value="Unassembled WGS sequence"/>
</dbReference>
<evidence type="ECO:0000313" key="4">
    <source>
        <dbReference type="Proteomes" id="UP000663829"/>
    </source>
</evidence>
<keyword evidence="4" id="KW-1185">Reference proteome</keyword>
<feature type="compositionally biased region" description="Basic and acidic residues" evidence="1">
    <location>
        <begin position="367"/>
        <end position="377"/>
    </location>
</feature>
<dbReference type="PANTHER" id="PTHR33845:SF1">
    <property type="entry name" value="C2H2-TYPE DOMAIN-CONTAINING PROTEIN"/>
    <property type="match status" value="1"/>
</dbReference>
<dbReference type="Proteomes" id="UP000681722">
    <property type="component" value="Unassembled WGS sequence"/>
</dbReference>
<feature type="region of interest" description="Disordered" evidence="1">
    <location>
        <begin position="361"/>
        <end position="389"/>
    </location>
</feature>
<comment type="caution">
    <text evidence="2">The sequence shown here is derived from an EMBL/GenBank/DDBJ whole genome shotgun (WGS) entry which is preliminary data.</text>
</comment>
<name>A0A814I920_9BILA</name>